<name>A0A2M8LAS7_9BACT</name>
<sequence length="852" mass="95826">MSMENFPKPAQPTAEELERIEEERKASDRDLIDGGVRHIINDHGRVELRPTEEQIEAARKEMKTDMLVKEIVAMRKKEIEKTPEKKEEDAESGNMTAIKEYHEKWLKEGNSSAENKEKKTQTEKPLGENKEPNKEISNKTLEKANFLNLKKEDLRKIDSFNGLSEAQQILVLEGLNQLAVEESKAKAFSKQQEEMKQAGLFGRFVKGFTKESKLIKLEREAFNEATTGGIKAHGELIKALSEIAEKGPEVELEKDGGVKIKYLGESVFGKDGLNGPEKRQLNYFNDIANRLSLIPEEHSFKTAGKKERKEYDKMFGEYEEAKKKMMETLEKNGLDEKTIFQKMNEVENNIKLNQFLNANPDIEKYIEGVKGRGRLSRELLTKVGGKVFYGGVGYVSRVVPIAAFGAVGAPLGAAAFGGYMAGLRARKELINREKASRKGVEDAKAGAKNFVKVEDSPNEFGIATGLIGKLKKLLEEEDQIKNSEMQESEKEIALKKLNERLAARISYTQEKIDAGLVNYGKGGDAMLNRFNLIESLSGAIVKSEMAGFSGNNLEDIKKLTRKRGDFEYGNKIFRKGELSFQEKAHMEMMGIPYREISEEQEKARGEARKNLSLEDRMRSFLDFRGEAISARQKDYIYKKALKGAAISAGFAFGGYAIRHFAGEWFGWDKGGAGVIKGETQTGVDLKPPSTSYDAELITEKTDIGAEGIEKYSSDPRMAFEAMEEKPRISAEDYAKIKNYFTTDETERFIFRVNNFQDEGKIIANIIESGNDEYISKILNPDNYEFLEGLHYARDFGGEKGFNLILRKMEDGSVKFGIDGPGALGRYNWGEGGKSWLFKANADFTESNLREAL</sequence>
<keyword evidence="1" id="KW-0175">Coiled coil</keyword>
<dbReference type="Proteomes" id="UP000230959">
    <property type="component" value="Unassembled WGS sequence"/>
</dbReference>
<comment type="caution">
    <text evidence="3">The sequence shown here is derived from an EMBL/GenBank/DDBJ whole genome shotgun (WGS) entry which is preliminary data.</text>
</comment>
<protein>
    <submittedName>
        <fullName evidence="3">Uncharacterized protein</fullName>
    </submittedName>
</protein>
<dbReference type="EMBL" id="PFER01000018">
    <property type="protein sequence ID" value="PJE73701.1"/>
    <property type="molecule type" value="Genomic_DNA"/>
</dbReference>
<gene>
    <name evidence="3" type="ORF">COV02_01140</name>
</gene>
<reference evidence="4" key="1">
    <citation type="submission" date="2017-09" db="EMBL/GenBank/DDBJ databases">
        <title>Depth-based differentiation of microbial function through sediment-hosted aquifers and enrichment of novel symbionts in the deep terrestrial subsurface.</title>
        <authorList>
            <person name="Probst A.J."/>
            <person name="Ladd B."/>
            <person name="Jarett J.K."/>
            <person name="Geller-Mcgrath D.E."/>
            <person name="Sieber C.M.K."/>
            <person name="Emerson J.B."/>
            <person name="Anantharaman K."/>
            <person name="Thomas B.C."/>
            <person name="Malmstrom R."/>
            <person name="Stieglmeier M."/>
            <person name="Klingl A."/>
            <person name="Woyke T."/>
            <person name="Ryan C.M."/>
            <person name="Banfield J.F."/>
        </authorList>
    </citation>
    <scope>NUCLEOTIDE SEQUENCE [LARGE SCALE GENOMIC DNA]</scope>
</reference>
<feature type="compositionally biased region" description="Basic and acidic residues" evidence="2">
    <location>
        <begin position="114"/>
        <end position="139"/>
    </location>
</feature>
<evidence type="ECO:0000256" key="2">
    <source>
        <dbReference type="SAM" id="MobiDB-lite"/>
    </source>
</evidence>
<evidence type="ECO:0000256" key="1">
    <source>
        <dbReference type="SAM" id="Coils"/>
    </source>
</evidence>
<accession>A0A2M8LAS7</accession>
<feature type="non-terminal residue" evidence="3">
    <location>
        <position position="852"/>
    </location>
</feature>
<feature type="compositionally biased region" description="Basic and acidic residues" evidence="2">
    <location>
        <begin position="21"/>
        <end position="31"/>
    </location>
</feature>
<organism evidence="3 4">
    <name type="scientific">Candidatus Terrybacteria bacterium CG10_big_fil_rev_8_21_14_0_10_41_10</name>
    <dbReference type="NCBI Taxonomy" id="1975026"/>
    <lineage>
        <taxon>Bacteria</taxon>
        <taxon>Candidatus Terryibacteriota</taxon>
    </lineage>
</organism>
<feature type="region of interest" description="Disordered" evidence="2">
    <location>
        <begin position="1"/>
        <end position="31"/>
    </location>
</feature>
<feature type="region of interest" description="Disordered" evidence="2">
    <location>
        <begin position="75"/>
        <end position="139"/>
    </location>
</feature>
<feature type="coiled-coil region" evidence="1">
    <location>
        <begin position="471"/>
        <end position="500"/>
    </location>
</feature>
<evidence type="ECO:0000313" key="3">
    <source>
        <dbReference type="EMBL" id="PJE73701.1"/>
    </source>
</evidence>
<proteinExistence type="predicted"/>
<dbReference type="AlphaFoldDB" id="A0A2M8LAS7"/>
<feature type="compositionally biased region" description="Basic and acidic residues" evidence="2">
    <location>
        <begin position="75"/>
        <end position="88"/>
    </location>
</feature>
<evidence type="ECO:0000313" key="4">
    <source>
        <dbReference type="Proteomes" id="UP000230959"/>
    </source>
</evidence>